<dbReference type="GO" id="GO:0004439">
    <property type="term" value="F:phosphatidylinositol-4,5-bisphosphate 5-phosphatase activity"/>
    <property type="evidence" value="ECO:0007669"/>
    <property type="project" value="TreeGrafter"/>
</dbReference>
<dbReference type="SUPFAM" id="SSF56219">
    <property type="entry name" value="DNase I-like"/>
    <property type="match status" value="1"/>
</dbReference>
<feature type="region of interest" description="Disordered" evidence="1">
    <location>
        <begin position="403"/>
        <end position="432"/>
    </location>
</feature>
<dbReference type="STRING" id="215250.A0A316YNA7"/>
<dbReference type="PANTHER" id="PTHR11200">
    <property type="entry name" value="INOSITOL 5-PHOSPHATASE"/>
    <property type="match status" value="1"/>
</dbReference>
<feature type="compositionally biased region" description="Low complexity" evidence="1">
    <location>
        <begin position="205"/>
        <end position="222"/>
    </location>
</feature>
<dbReference type="InParanoid" id="A0A316YNA7"/>
<dbReference type="PANTHER" id="PTHR11200:SF300">
    <property type="entry name" value="TYPE II INOSITOL 1,4,5-TRISPHOSPHATE 5-PHOSPHATASE"/>
    <property type="match status" value="1"/>
</dbReference>
<feature type="region of interest" description="Disordered" evidence="1">
    <location>
        <begin position="205"/>
        <end position="229"/>
    </location>
</feature>
<name>A0A316YNA7_9BASI</name>
<reference evidence="3 4" key="1">
    <citation type="journal article" date="2018" name="Mol. Biol. Evol.">
        <title>Broad Genomic Sampling Reveals a Smut Pathogenic Ancestry of the Fungal Clade Ustilaginomycotina.</title>
        <authorList>
            <person name="Kijpornyongpan T."/>
            <person name="Mondo S.J."/>
            <person name="Barry K."/>
            <person name="Sandor L."/>
            <person name="Lee J."/>
            <person name="Lipzen A."/>
            <person name="Pangilinan J."/>
            <person name="LaButti K."/>
            <person name="Hainaut M."/>
            <person name="Henrissat B."/>
            <person name="Grigoriev I.V."/>
            <person name="Spatafora J.W."/>
            <person name="Aime M.C."/>
        </authorList>
    </citation>
    <scope>NUCLEOTIDE SEQUENCE [LARGE SCALE GENOMIC DNA]</scope>
    <source>
        <strain evidence="3 4">MCA 4198</strain>
    </source>
</reference>
<feature type="domain" description="Inositol polyphosphate-related phosphatase" evidence="2">
    <location>
        <begin position="232"/>
        <end position="624"/>
    </location>
</feature>
<protein>
    <submittedName>
        <fullName evidence="3">DNase I-like protein</fullName>
    </submittedName>
</protein>
<dbReference type="AlphaFoldDB" id="A0A316YNA7"/>
<keyword evidence="4" id="KW-1185">Reference proteome</keyword>
<dbReference type="InterPro" id="IPR046985">
    <property type="entry name" value="IP5"/>
</dbReference>
<dbReference type="OrthoDB" id="7862313at2759"/>
<dbReference type="InterPro" id="IPR036691">
    <property type="entry name" value="Endo/exonu/phosph_ase_sf"/>
</dbReference>
<proteinExistence type="predicted"/>
<organism evidence="3 4">
    <name type="scientific">Acaromyces ingoldii</name>
    <dbReference type="NCBI Taxonomy" id="215250"/>
    <lineage>
        <taxon>Eukaryota</taxon>
        <taxon>Fungi</taxon>
        <taxon>Dikarya</taxon>
        <taxon>Basidiomycota</taxon>
        <taxon>Ustilaginomycotina</taxon>
        <taxon>Exobasidiomycetes</taxon>
        <taxon>Exobasidiales</taxon>
        <taxon>Cryptobasidiaceae</taxon>
        <taxon>Acaromyces</taxon>
    </lineage>
</organism>
<accession>A0A316YNA7</accession>
<evidence type="ECO:0000313" key="3">
    <source>
        <dbReference type="EMBL" id="PWN90857.1"/>
    </source>
</evidence>
<dbReference type="RefSeq" id="XP_025378055.1">
    <property type="nucleotide sequence ID" value="XM_025521851.1"/>
</dbReference>
<gene>
    <name evidence="3" type="ORF">FA10DRAFT_267289</name>
</gene>
<evidence type="ECO:0000259" key="2">
    <source>
        <dbReference type="SMART" id="SM00128"/>
    </source>
</evidence>
<dbReference type="Gene3D" id="3.60.10.10">
    <property type="entry name" value="Endonuclease/exonuclease/phosphatase"/>
    <property type="match status" value="1"/>
</dbReference>
<evidence type="ECO:0000256" key="1">
    <source>
        <dbReference type="SAM" id="MobiDB-lite"/>
    </source>
</evidence>
<dbReference type="EMBL" id="KZ819636">
    <property type="protein sequence ID" value="PWN90857.1"/>
    <property type="molecule type" value="Genomic_DNA"/>
</dbReference>
<dbReference type="GeneID" id="37043767"/>
<sequence length="625" mass="67532">MDPYSPLADVLRSQHDHVKIAVDVEVTALDGVAPAADTADASSWILAVVANVDKGFEETALLVLKRRRKDQSKAKVVDALPVLKDFRCSIAQAALDDGKENSSAGGAAIEDVGMSPALSELGTSSRLRLTLLLGGKAVVASSDDAQNIKDLLSVLRASVEVAEDHSDELSHDWLRHYVDDYKHNSTDGAASAPIFSRFTQSALFPTPPSSSSLPASPASAGPRQRAPSPAADEVKITIGTFNVNGQAPTAATPLGAWLHPEDEPDILVVSLQEADASSLSYVYWTPHVQEAWDGAVRGVLARRAGEYERVAARQLVGILLFVYVRRELLPRLSHVALTSLGVGLGGWAANKGAVAARFEVDGTSLCFVASHLSAFEGGEARERRRWDYGEIVRRLSFTYALDDDDDDGGDSDESSKAHQAAEDPASTKEQVAKKHVGRERNALDLTMAEPDAATLLQAQLQASLDAEAAAAAAAAAADPVLNEEATIFDHDVVFWAGDLNFRLELPIGEIKRLIRKRMFEGALLRFDELRSEMSAKSCFEGFQEQPIAFAPTYKFDRGTDEYDTSEKKRKPAWTDRILWRCRSSSSSSSSSSSEVRPVSYESAPEVLLSDHKPVSACFIVKIGSE</sequence>
<dbReference type="GO" id="GO:0046856">
    <property type="term" value="P:phosphatidylinositol dephosphorylation"/>
    <property type="evidence" value="ECO:0007669"/>
    <property type="project" value="InterPro"/>
</dbReference>
<dbReference type="Pfam" id="PF22669">
    <property type="entry name" value="Exo_endo_phos2"/>
    <property type="match status" value="2"/>
</dbReference>
<dbReference type="InterPro" id="IPR000300">
    <property type="entry name" value="IPPc"/>
</dbReference>
<evidence type="ECO:0000313" key="4">
    <source>
        <dbReference type="Proteomes" id="UP000245768"/>
    </source>
</evidence>
<feature type="compositionally biased region" description="Acidic residues" evidence="1">
    <location>
        <begin position="403"/>
        <end position="412"/>
    </location>
</feature>
<dbReference type="SMART" id="SM00128">
    <property type="entry name" value="IPPc"/>
    <property type="match status" value="1"/>
</dbReference>
<dbReference type="Proteomes" id="UP000245768">
    <property type="component" value="Unassembled WGS sequence"/>
</dbReference>